<accession>A0ACB0DZA5</accession>
<organism evidence="1 2">
    <name type="scientific">Rangifer tarandus platyrhynchus</name>
    <name type="common">Svalbard reindeer</name>
    <dbReference type="NCBI Taxonomy" id="3082113"/>
    <lineage>
        <taxon>Eukaryota</taxon>
        <taxon>Metazoa</taxon>
        <taxon>Chordata</taxon>
        <taxon>Craniata</taxon>
        <taxon>Vertebrata</taxon>
        <taxon>Euteleostomi</taxon>
        <taxon>Mammalia</taxon>
        <taxon>Eutheria</taxon>
        <taxon>Laurasiatheria</taxon>
        <taxon>Artiodactyla</taxon>
        <taxon>Ruminantia</taxon>
        <taxon>Pecora</taxon>
        <taxon>Cervidae</taxon>
        <taxon>Odocoileinae</taxon>
        <taxon>Rangifer</taxon>
    </lineage>
</organism>
<reference evidence="1" key="1">
    <citation type="submission" date="2023-05" db="EMBL/GenBank/DDBJ databases">
        <authorList>
            <consortium name="ELIXIR-Norway"/>
        </authorList>
    </citation>
    <scope>NUCLEOTIDE SEQUENCE</scope>
</reference>
<gene>
    <name evidence="1" type="ORF">MRATA1EN3_LOCUS4888</name>
</gene>
<sequence length="452" mass="46850">MPRCRGALHVSLLSPGPEQRPPVLGPRGAWLPSTVTHRAQPGAQGTFLGQRGTRPVPPPSSRSSLTLPALACHPRGRRPGRLLPSSVASPPEGSAHMPAAVQHGVTLQAPRMGFGLDTVQMPPGFVALLGEGSEAAAADNELPIVLGGAAALPGRLKISGDNTLQRLLIAEPPPRHVLPECCLQVVSCWAARGANVDTSWTRGAHPPGPSVNPSRGRAWGRTPGRQAPPQPSGVILSPAWFWAAVSFRLSVVAGGGFTLRVTIRAAFKGPQRVSPVLEVSHGAPRAAQWAGRGPQCEHVWILNTDVATGHRSPGFPNMKRVQGPGRGAPVGTIAGFSDEKMEGGCVSTFGASTGPLRPQQPLHMSENRQGPPRLDTKDRGEVGWEGLPPPHSEDGQGAGVKPEASRRGAGESGNPGRGRGNRVRAEGGLTARCVAARSPGGQGTGGDTGSAY</sequence>
<dbReference type="Proteomes" id="UP001162501">
    <property type="component" value="Chromosome 13"/>
</dbReference>
<protein>
    <submittedName>
        <fullName evidence="1">Uncharacterized protein</fullName>
    </submittedName>
</protein>
<proteinExistence type="predicted"/>
<name>A0ACB0DZA5_RANTA</name>
<evidence type="ECO:0000313" key="1">
    <source>
        <dbReference type="EMBL" id="CAI9693675.1"/>
    </source>
</evidence>
<dbReference type="EMBL" id="OX596097">
    <property type="protein sequence ID" value="CAI9693675.1"/>
    <property type="molecule type" value="Genomic_DNA"/>
</dbReference>
<evidence type="ECO:0000313" key="2">
    <source>
        <dbReference type="Proteomes" id="UP001162501"/>
    </source>
</evidence>